<dbReference type="GO" id="GO:0045437">
    <property type="term" value="F:uridine nucleosidase activity"/>
    <property type="evidence" value="ECO:0007669"/>
    <property type="project" value="UniProtKB-ARBA"/>
</dbReference>
<keyword evidence="2" id="KW-0326">Glycosidase</keyword>
<evidence type="ECO:0000313" key="5">
    <source>
        <dbReference type="Proteomes" id="UP000199488"/>
    </source>
</evidence>
<keyword evidence="1" id="KW-0378">Hydrolase</keyword>
<dbReference type="CDD" id="cd02651">
    <property type="entry name" value="nuc_hydro_IU_UC_XIUA"/>
    <property type="match status" value="1"/>
</dbReference>
<name>A0A1H2T5Q6_9BACI</name>
<dbReference type="GO" id="GO:0008477">
    <property type="term" value="F:purine nucleosidase activity"/>
    <property type="evidence" value="ECO:0007669"/>
    <property type="project" value="TreeGrafter"/>
</dbReference>
<dbReference type="GO" id="GO:0006152">
    <property type="term" value="P:purine nucleoside catabolic process"/>
    <property type="evidence" value="ECO:0007669"/>
    <property type="project" value="TreeGrafter"/>
</dbReference>
<dbReference type="PANTHER" id="PTHR12304:SF4">
    <property type="entry name" value="URIDINE NUCLEOSIDASE"/>
    <property type="match status" value="1"/>
</dbReference>
<dbReference type="InterPro" id="IPR015910">
    <property type="entry name" value="I/U_nuclsd_hydro_CS"/>
</dbReference>
<organism evidence="4 5">
    <name type="scientific">Marinococcus luteus</name>
    <dbReference type="NCBI Taxonomy" id="1122204"/>
    <lineage>
        <taxon>Bacteria</taxon>
        <taxon>Bacillati</taxon>
        <taxon>Bacillota</taxon>
        <taxon>Bacilli</taxon>
        <taxon>Bacillales</taxon>
        <taxon>Bacillaceae</taxon>
        <taxon>Marinococcus</taxon>
    </lineage>
</organism>
<evidence type="ECO:0000259" key="3">
    <source>
        <dbReference type="Pfam" id="PF01156"/>
    </source>
</evidence>
<dbReference type="STRING" id="1122204.SAMN05421781_1233"/>
<dbReference type="Pfam" id="PF01156">
    <property type="entry name" value="IU_nuc_hydro"/>
    <property type="match status" value="1"/>
</dbReference>
<feature type="domain" description="Inosine/uridine-preferring nucleoside hydrolase" evidence="3">
    <location>
        <begin position="5"/>
        <end position="296"/>
    </location>
</feature>
<dbReference type="InterPro" id="IPR001910">
    <property type="entry name" value="Inosine/uridine_hydrolase_dom"/>
</dbReference>
<dbReference type="PROSITE" id="PS01247">
    <property type="entry name" value="IUNH"/>
    <property type="match status" value="1"/>
</dbReference>
<dbReference type="InterPro" id="IPR023186">
    <property type="entry name" value="IUNH"/>
</dbReference>
<dbReference type="EMBL" id="FNNC01000002">
    <property type="protein sequence ID" value="SDW38574.1"/>
    <property type="molecule type" value="Genomic_DNA"/>
</dbReference>
<dbReference type="PANTHER" id="PTHR12304">
    <property type="entry name" value="INOSINE-URIDINE PREFERRING NUCLEOSIDE HYDROLASE"/>
    <property type="match status" value="1"/>
</dbReference>
<evidence type="ECO:0000313" key="4">
    <source>
        <dbReference type="EMBL" id="SDW38574.1"/>
    </source>
</evidence>
<dbReference type="SUPFAM" id="SSF53590">
    <property type="entry name" value="Nucleoside hydrolase"/>
    <property type="match status" value="1"/>
</dbReference>
<reference evidence="4 5" key="1">
    <citation type="submission" date="2016-10" db="EMBL/GenBank/DDBJ databases">
        <authorList>
            <person name="de Groot N.N."/>
        </authorList>
    </citation>
    <scope>NUCLEOTIDE SEQUENCE [LARGE SCALE GENOMIC DNA]</scope>
    <source>
        <strain evidence="4 5">DSM 23126</strain>
    </source>
</reference>
<evidence type="ECO:0000256" key="1">
    <source>
        <dbReference type="ARBA" id="ARBA00022801"/>
    </source>
</evidence>
<dbReference type="Proteomes" id="UP000199488">
    <property type="component" value="Unassembled WGS sequence"/>
</dbReference>
<dbReference type="OrthoDB" id="9797882at2"/>
<dbReference type="AlphaFoldDB" id="A0A1H2T5Q6"/>
<gene>
    <name evidence="4" type="ORF">SAMN05421781_1233</name>
</gene>
<keyword evidence="5" id="KW-1185">Reference proteome</keyword>
<evidence type="ECO:0000256" key="2">
    <source>
        <dbReference type="ARBA" id="ARBA00023295"/>
    </source>
</evidence>
<protein>
    <submittedName>
        <fullName evidence="4">Purine nucleosidase</fullName>
    </submittedName>
</protein>
<proteinExistence type="predicted"/>
<accession>A0A1H2T5Q6</accession>
<dbReference type="GO" id="GO:0005829">
    <property type="term" value="C:cytosol"/>
    <property type="evidence" value="ECO:0007669"/>
    <property type="project" value="TreeGrafter"/>
</dbReference>
<dbReference type="RefSeq" id="WP_091612519.1">
    <property type="nucleotide sequence ID" value="NZ_FNNC01000002.1"/>
</dbReference>
<dbReference type="InterPro" id="IPR036452">
    <property type="entry name" value="Ribo_hydro-like"/>
</dbReference>
<dbReference type="Gene3D" id="3.90.245.10">
    <property type="entry name" value="Ribonucleoside hydrolase-like"/>
    <property type="match status" value="1"/>
</dbReference>
<sequence>MKIPVIMDMDPGHDDVIALFLAAGHPDMDIRAVTTVSGNADIGKTTRNALVAADTAGLDGVPVAEGAGRPLIRRPEHAPSIHGESGLDGPELPVPTHMVEERHAVDVMEDILLHSEEEVTVIATGPLTNIALLCRKNPKAAGRIRHLSIMGGGTFGNWTPAAEFNIYADAEAAEIVFASGIPITMCGLDVTHQALSSQAVVERIKEIPTMAAQFTYELLDHFQRAYEERFDLELPPVHDPCAVAVCLQPSLFTFESADVKVETAGKHTYGETVIDASAAEGPVQVAVKVDNDKFWDLILQSLKNLP</sequence>